<keyword evidence="3 8" id="KW-0479">Metal-binding</keyword>
<evidence type="ECO:0000256" key="2">
    <source>
        <dbReference type="ARBA" id="ARBA00022679"/>
    </source>
</evidence>
<dbReference type="InterPro" id="IPR029044">
    <property type="entry name" value="Nucleotide-diphossugar_trans"/>
</dbReference>
<gene>
    <name evidence="8" type="primary">mobA</name>
    <name evidence="10" type="ORF">PTE30175_01585</name>
</gene>
<keyword evidence="7 8" id="KW-0501">Molybdenum cofactor biosynthesis</keyword>
<evidence type="ECO:0000256" key="6">
    <source>
        <dbReference type="ARBA" id="ARBA00023134"/>
    </source>
</evidence>
<dbReference type="RefSeq" id="WP_150696519.1">
    <property type="nucleotide sequence ID" value="NZ_CABPRZ010000005.1"/>
</dbReference>
<dbReference type="AlphaFoldDB" id="A0A5E4TUR9"/>
<comment type="caution">
    <text evidence="8">Lacks conserved residue(s) required for the propagation of feature annotation.</text>
</comment>
<comment type="catalytic activity">
    <reaction evidence="8">
        <text>Mo-molybdopterin + GTP + H(+) = Mo-molybdopterin guanine dinucleotide + diphosphate</text>
        <dbReference type="Rhea" id="RHEA:34243"/>
        <dbReference type="ChEBI" id="CHEBI:15378"/>
        <dbReference type="ChEBI" id="CHEBI:33019"/>
        <dbReference type="ChEBI" id="CHEBI:37565"/>
        <dbReference type="ChEBI" id="CHEBI:71302"/>
        <dbReference type="ChEBI" id="CHEBI:71310"/>
        <dbReference type="EC" id="2.7.7.77"/>
    </reaction>
</comment>
<evidence type="ECO:0000256" key="4">
    <source>
        <dbReference type="ARBA" id="ARBA00022741"/>
    </source>
</evidence>
<comment type="similarity">
    <text evidence="8">Belongs to the MobA family.</text>
</comment>
<sequence>MTASDAVAAAPDRSQVTGVILAGGRGQRMGGLDKGLQPLHGAPLAAHVMQRLQPQVGALLISANRHADRYAALGAPVVGDHAGGFPGPLAGMLAGLEAANTPFVITVPCDSPFLPGDLVARLGAALMLGHADAAFAITDSGPHPVFALLRTSLAGSLAQALARDERRVQAWLARHKAVQVHFPDERPFYNINTLEDLHAYERRGPAA</sequence>
<evidence type="ECO:0000313" key="11">
    <source>
        <dbReference type="Proteomes" id="UP000414233"/>
    </source>
</evidence>
<dbReference type="GO" id="GO:1902758">
    <property type="term" value="P:bis(molybdopterin guanine dinucleotide)molybdenum biosynthetic process"/>
    <property type="evidence" value="ECO:0007669"/>
    <property type="project" value="TreeGrafter"/>
</dbReference>
<evidence type="ECO:0000256" key="1">
    <source>
        <dbReference type="ARBA" id="ARBA00022490"/>
    </source>
</evidence>
<dbReference type="GO" id="GO:0061603">
    <property type="term" value="F:molybdenum cofactor guanylyltransferase activity"/>
    <property type="evidence" value="ECO:0007669"/>
    <property type="project" value="UniProtKB-EC"/>
</dbReference>
<keyword evidence="11" id="KW-1185">Reference proteome</keyword>
<evidence type="ECO:0000256" key="5">
    <source>
        <dbReference type="ARBA" id="ARBA00022842"/>
    </source>
</evidence>
<dbReference type="Gene3D" id="3.90.550.10">
    <property type="entry name" value="Spore Coat Polysaccharide Biosynthesis Protein SpsA, Chain A"/>
    <property type="match status" value="1"/>
</dbReference>
<keyword evidence="1 8" id="KW-0963">Cytoplasm</keyword>
<keyword evidence="2 8" id="KW-0808">Transferase</keyword>
<dbReference type="SUPFAM" id="SSF53448">
    <property type="entry name" value="Nucleotide-diphospho-sugar transferases"/>
    <property type="match status" value="1"/>
</dbReference>
<dbReference type="GO" id="GO:0046872">
    <property type="term" value="F:metal ion binding"/>
    <property type="evidence" value="ECO:0007669"/>
    <property type="project" value="UniProtKB-KW"/>
</dbReference>
<dbReference type="NCBIfam" id="TIGR02665">
    <property type="entry name" value="molyb_mobA"/>
    <property type="match status" value="1"/>
</dbReference>
<evidence type="ECO:0000313" key="10">
    <source>
        <dbReference type="EMBL" id="VVD91635.1"/>
    </source>
</evidence>
<dbReference type="CDD" id="cd02503">
    <property type="entry name" value="MobA"/>
    <property type="match status" value="1"/>
</dbReference>
<dbReference type="EC" id="2.7.7.77" evidence="8"/>
<keyword evidence="6 8" id="KW-0342">GTP-binding</keyword>
<accession>A0A5E4TUR9</accession>
<proteinExistence type="inferred from homology"/>
<dbReference type="GO" id="GO:0005737">
    <property type="term" value="C:cytoplasm"/>
    <property type="evidence" value="ECO:0007669"/>
    <property type="project" value="UniProtKB-SubCell"/>
</dbReference>
<keyword evidence="10" id="KW-0548">Nucleotidyltransferase</keyword>
<dbReference type="EMBL" id="CABPRZ010000005">
    <property type="protein sequence ID" value="VVD91635.1"/>
    <property type="molecule type" value="Genomic_DNA"/>
</dbReference>
<dbReference type="GO" id="GO:0005525">
    <property type="term" value="F:GTP binding"/>
    <property type="evidence" value="ECO:0007669"/>
    <property type="project" value="UniProtKB-UniRule"/>
</dbReference>
<feature type="binding site" evidence="8">
    <location>
        <position position="34"/>
    </location>
    <ligand>
        <name>GTP</name>
        <dbReference type="ChEBI" id="CHEBI:37565"/>
    </ligand>
</feature>
<feature type="binding site" evidence="8">
    <location>
        <begin position="21"/>
        <end position="23"/>
    </location>
    <ligand>
        <name>GTP</name>
        <dbReference type="ChEBI" id="CHEBI:37565"/>
    </ligand>
</feature>
<keyword evidence="4 8" id="KW-0547">Nucleotide-binding</keyword>
<evidence type="ECO:0000256" key="8">
    <source>
        <dbReference type="HAMAP-Rule" id="MF_00316"/>
    </source>
</evidence>
<evidence type="ECO:0000256" key="3">
    <source>
        <dbReference type="ARBA" id="ARBA00022723"/>
    </source>
</evidence>
<feature type="binding site" evidence="8">
    <location>
        <position position="110"/>
    </location>
    <ligand>
        <name>Mg(2+)</name>
        <dbReference type="ChEBI" id="CHEBI:18420"/>
    </ligand>
</feature>
<dbReference type="InterPro" id="IPR025877">
    <property type="entry name" value="MobA-like_NTP_Trfase"/>
</dbReference>
<feature type="binding site" evidence="8">
    <location>
        <position position="80"/>
    </location>
    <ligand>
        <name>GTP</name>
        <dbReference type="ChEBI" id="CHEBI:37565"/>
    </ligand>
</feature>
<feature type="binding site" evidence="8">
    <location>
        <position position="110"/>
    </location>
    <ligand>
        <name>GTP</name>
        <dbReference type="ChEBI" id="CHEBI:37565"/>
    </ligand>
</feature>
<protein>
    <recommendedName>
        <fullName evidence="8">Molybdenum cofactor guanylyltransferase</fullName>
        <shortName evidence="8">MoCo guanylyltransferase</shortName>
        <ecNumber evidence="8">2.7.7.77</ecNumber>
    </recommendedName>
    <alternativeName>
        <fullName evidence="8">GTP:molybdopterin guanylyltransferase</fullName>
    </alternativeName>
    <alternativeName>
        <fullName evidence="8">Mo-MPT guanylyltransferase</fullName>
    </alternativeName>
    <alternativeName>
        <fullName evidence="8">Molybdopterin guanylyltransferase</fullName>
    </alternativeName>
    <alternativeName>
        <fullName evidence="8">Molybdopterin-guanine dinucleotide synthase</fullName>
        <shortName evidence="8">MGD synthase</shortName>
    </alternativeName>
</protein>
<dbReference type="Pfam" id="PF12804">
    <property type="entry name" value="NTP_transf_3"/>
    <property type="match status" value="1"/>
</dbReference>
<dbReference type="Proteomes" id="UP000414233">
    <property type="component" value="Unassembled WGS sequence"/>
</dbReference>
<keyword evidence="5 8" id="KW-0460">Magnesium</keyword>
<dbReference type="PANTHER" id="PTHR19136:SF81">
    <property type="entry name" value="MOLYBDENUM COFACTOR GUANYLYLTRANSFERASE"/>
    <property type="match status" value="1"/>
</dbReference>
<comment type="domain">
    <text evidence="8">The N-terminal domain determines nucleotide recognition and specific binding, while the C-terminal domain determines the specific binding to the target protein.</text>
</comment>
<organism evidence="10 11">
    <name type="scientific">Pandoraea terrae</name>
    <dbReference type="NCBI Taxonomy" id="1537710"/>
    <lineage>
        <taxon>Bacteria</taxon>
        <taxon>Pseudomonadati</taxon>
        <taxon>Pseudomonadota</taxon>
        <taxon>Betaproteobacteria</taxon>
        <taxon>Burkholderiales</taxon>
        <taxon>Burkholderiaceae</taxon>
        <taxon>Pandoraea</taxon>
    </lineage>
</organism>
<evidence type="ECO:0000256" key="7">
    <source>
        <dbReference type="ARBA" id="ARBA00023150"/>
    </source>
</evidence>
<name>A0A5E4TUR9_9BURK</name>
<comment type="cofactor">
    <cofactor evidence="8">
        <name>Mg(2+)</name>
        <dbReference type="ChEBI" id="CHEBI:18420"/>
    </cofactor>
</comment>
<evidence type="ECO:0000259" key="9">
    <source>
        <dbReference type="Pfam" id="PF12804"/>
    </source>
</evidence>
<comment type="subcellular location">
    <subcellularLocation>
        <location evidence="8">Cytoplasm</location>
    </subcellularLocation>
</comment>
<dbReference type="HAMAP" id="MF_00316">
    <property type="entry name" value="MobA"/>
    <property type="match status" value="1"/>
</dbReference>
<dbReference type="PANTHER" id="PTHR19136">
    <property type="entry name" value="MOLYBDENUM COFACTOR GUANYLYLTRANSFERASE"/>
    <property type="match status" value="1"/>
</dbReference>
<comment type="subunit">
    <text evidence="8">Monomer.</text>
</comment>
<dbReference type="OrthoDB" id="9788394at2"/>
<feature type="domain" description="MobA-like NTP transferase" evidence="9">
    <location>
        <begin position="18"/>
        <end position="176"/>
    </location>
</feature>
<dbReference type="InterPro" id="IPR013482">
    <property type="entry name" value="Molybde_CF_guanTrfase"/>
</dbReference>
<comment type="function">
    <text evidence="8">Transfers a GMP moiety from GTP to Mo-molybdopterin (Mo-MPT) cofactor (Moco or molybdenum cofactor) to form Mo-molybdopterin guanine dinucleotide (Mo-MGD) cofactor.</text>
</comment>
<reference evidence="10 11" key="1">
    <citation type="submission" date="2019-08" db="EMBL/GenBank/DDBJ databases">
        <authorList>
            <person name="Peeters C."/>
        </authorList>
    </citation>
    <scope>NUCLEOTIDE SEQUENCE [LARGE SCALE GENOMIC DNA]</scope>
    <source>
        <strain evidence="10 11">LMG 30175</strain>
    </source>
</reference>